<dbReference type="PANTHER" id="PTHR43221">
    <property type="entry name" value="PROTEASE HTPX"/>
    <property type="match status" value="1"/>
</dbReference>
<evidence type="ECO:0000313" key="13">
    <source>
        <dbReference type="EMBL" id="MFB9992685.1"/>
    </source>
</evidence>
<keyword evidence="8 10" id="KW-0482">Metalloprotease</keyword>
<feature type="transmembrane region" description="Helical" evidence="11">
    <location>
        <begin position="44"/>
        <end position="71"/>
    </location>
</feature>
<evidence type="ECO:0000256" key="6">
    <source>
        <dbReference type="ARBA" id="ARBA00022833"/>
    </source>
</evidence>
<keyword evidence="2 10" id="KW-0645">Protease</keyword>
<dbReference type="InterPro" id="IPR001915">
    <property type="entry name" value="Peptidase_M48"/>
</dbReference>
<organism evidence="13 14">
    <name type="scientific">Deinococcus oregonensis</name>
    <dbReference type="NCBI Taxonomy" id="1805970"/>
    <lineage>
        <taxon>Bacteria</taxon>
        <taxon>Thermotogati</taxon>
        <taxon>Deinococcota</taxon>
        <taxon>Deinococci</taxon>
        <taxon>Deinococcales</taxon>
        <taxon>Deinococcaceae</taxon>
        <taxon>Deinococcus</taxon>
    </lineage>
</organism>
<dbReference type="Proteomes" id="UP001589733">
    <property type="component" value="Unassembled WGS sequence"/>
</dbReference>
<evidence type="ECO:0000256" key="9">
    <source>
        <dbReference type="ARBA" id="ARBA00023136"/>
    </source>
</evidence>
<evidence type="ECO:0000256" key="11">
    <source>
        <dbReference type="SAM" id="Phobius"/>
    </source>
</evidence>
<comment type="cofactor">
    <cofactor evidence="10">
        <name>Zn(2+)</name>
        <dbReference type="ChEBI" id="CHEBI:29105"/>
    </cofactor>
    <text evidence="10">Binds 1 zinc ion per subunit.</text>
</comment>
<dbReference type="Pfam" id="PF01435">
    <property type="entry name" value="Peptidase_M48"/>
    <property type="match status" value="1"/>
</dbReference>
<evidence type="ECO:0000256" key="4">
    <source>
        <dbReference type="ARBA" id="ARBA00022723"/>
    </source>
</evidence>
<keyword evidence="1" id="KW-1003">Cell membrane</keyword>
<keyword evidence="14" id="KW-1185">Reference proteome</keyword>
<comment type="caution">
    <text evidence="13">The sequence shown here is derived from an EMBL/GenBank/DDBJ whole genome shotgun (WGS) entry which is preliminary data.</text>
</comment>
<proteinExistence type="inferred from homology"/>
<evidence type="ECO:0000256" key="8">
    <source>
        <dbReference type="ARBA" id="ARBA00023049"/>
    </source>
</evidence>
<evidence type="ECO:0000256" key="10">
    <source>
        <dbReference type="RuleBase" id="RU003983"/>
    </source>
</evidence>
<gene>
    <name evidence="13" type="ORF">ACFFLM_11970</name>
</gene>
<evidence type="ECO:0000256" key="7">
    <source>
        <dbReference type="ARBA" id="ARBA00022989"/>
    </source>
</evidence>
<dbReference type="EMBL" id="JBHLYR010000036">
    <property type="protein sequence ID" value="MFB9992685.1"/>
    <property type="molecule type" value="Genomic_DNA"/>
</dbReference>
<sequence length="395" mass="43977">MTHHRTDLGGPLGRAWQRLSDRESFRLREAFVHSTPPPATPRHFFGVFLAFLVLGLSLASVLVGLWLAWVVLSPLPGMTELGIIPRLCWGLLALILLLFAVQARPRFPHLPGQEVSAQQAPELHRLIQEVATVLEVTPPTRILVDGEVNAFFGWSGFPPQSTLGLGLPLLYALPPQERVALIAHELAHQRNQDPTRGWVVRLALNVLAHTVNALSPDRLMAATGDALQQLAQGAMRGLALGPLGLYHLMLVLVGEEQQRAEFRADLLASEVAGHAATLSLLDHFHLTGLLESALHKQRHQPERAHAFLELGHLWSTLSEPERERSRAEVAAQRRQLDATHPPTTDRMVVVAAFPREPQVRLDEAQARRLEDELTPFVRPLEQAAYEAYQARYAQW</sequence>
<evidence type="ECO:0000256" key="2">
    <source>
        <dbReference type="ARBA" id="ARBA00022670"/>
    </source>
</evidence>
<reference evidence="13 14" key="1">
    <citation type="submission" date="2024-09" db="EMBL/GenBank/DDBJ databases">
        <authorList>
            <person name="Sun Q."/>
            <person name="Mori K."/>
        </authorList>
    </citation>
    <scope>NUCLEOTIDE SEQUENCE [LARGE SCALE GENOMIC DNA]</scope>
    <source>
        <strain evidence="13 14">JCM 13503</strain>
    </source>
</reference>
<feature type="domain" description="Peptidase M48" evidence="12">
    <location>
        <begin position="118"/>
        <end position="347"/>
    </location>
</feature>
<evidence type="ECO:0000256" key="3">
    <source>
        <dbReference type="ARBA" id="ARBA00022692"/>
    </source>
</evidence>
<dbReference type="PANTHER" id="PTHR43221:SF2">
    <property type="entry name" value="PROTEASE HTPX HOMOLOG"/>
    <property type="match status" value="1"/>
</dbReference>
<keyword evidence="9 11" id="KW-0472">Membrane</keyword>
<keyword evidence="6 10" id="KW-0862">Zinc</keyword>
<evidence type="ECO:0000256" key="5">
    <source>
        <dbReference type="ARBA" id="ARBA00022801"/>
    </source>
</evidence>
<feature type="transmembrane region" description="Helical" evidence="11">
    <location>
        <begin position="83"/>
        <end position="101"/>
    </location>
</feature>
<dbReference type="GO" id="GO:0008237">
    <property type="term" value="F:metallopeptidase activity"/>
    <property type="evidence" value="ECO:0007669"/>
    <property type="project" value="UniProtKB-KW"/>
</dbReference>
<dbReference type="CDD" id="cd07328">
    <property type="entry name" value="M48_Ste24p_like"/>
    <property type="match status" value="1"/>
</dbReference>
<protein>
    <submittedName>
        <fullName evidence="13">M48 family metalloprotease</fullName>
        <ecNumber evidence="13">3.4.24.-</ecNumber>
    </submittedName>
</protein>
<dbReference type="EC" id="3.4.24.-" evidence="13"/>
<comment type="similarity">
    <text evidence="10">Belongs to the peptidase M48 family.</text>
</comment>
<keyword evidence="3 11" id="KW-0812">Transmembrane</keyword>
<evidence type="ECO:0000256" key="1">
    <source>
        <dbReference type="ARBA" id="ARBA00022475"/>
    </source>
</evidence>
<evidence type="ECO:0000313" key="14">
    <source>
        <dbReference type="Proteomes" id="UP001589733"/>
    </source>
</evidence>
<keyword evidence="4" id="KW-0479">Metal-binding</keyword>
<keyword evidence="5 10" id="KW-0378">Hydrolase</keyword>
<dbReference type="RefSeq" id="WP_380010066.1">
    <property type="nucleotide sequence ID" value="NZ_JBHLYR010000036.1"/>
</dbReference>
<name>A0ABV6AYU9_9DEIO</name>
<evidence type="ECO:0000259" key="12">
    <source>
        <dbReference type="Pfam" id="PF01435"/>
    </source>
</evidence>
<keyword evidence="7 11" id="KW-1133">Transmembrane helix</keyword>
<dbReference type="InterPro" id="IPR050083">
    <property type="entry name" value="HtpX_protease"/>
</dbReference>
<dbReference type="Gene3D" id="3.30.2010.10">
    <property type="entry name" value="Metalloproteases ('zincins'), catalytic domain"/>
    <property type="match status" value="1"/>
</dbReference>
<accession>A0ABV6AYU9</accession>